<dbReference type="Proteomes" id="UP001221757">
    <property type="component" value="Unassembled WGS sequence"/>
</dbReference>
<keyword evidence="2" id="KW-1185">Reference proteome</keyword>
<protein>
    <submittedName>
        <fullName evidence="1">Uncharacterized protein</fullName>
    </submittedName>
</protein>
<proteinExistence type="predicted"/>
<sequence>MFKCSPHLTGHIRHLSITARYEILSLVSAINLSRLRIIRISSGEDGVADEATFGLIPDIISESVRHVHLSDFYSLSYTTLTRILEKPRALEGLHFYKCTTSEIEPSDPLPLLISPKHHLTYLSFSSSASIAQWLVRPGFPLDFSNLVCAEISRSSNATVAAILEGVRETLKSLTVAGEDFDPTIVTFKYWESGSGAGKIPPDPPDGPATP</sequence>
<evidence type="ECO:0000313" key="1">
    <source>
        <dbReference type="EMBL" id="KAJ7613335.1"/>
    </source>
</evidence>
<organism evidence="1 2">
    <name type="scientific">Mycena rosella</name>
    <name type="common">Pink bonnet</name>
    <name type="synonym">Agaricus rosellus</name>
    <dbReference type="NCBI Taxonomy" id="1033263"/>
    <lineage>
        <taxon>Eukaryota</taxon>
        <taxon>Fungi</taxon>
        <taxon>Dikarya</taxon>
        <taxon>Basidiomycota</taxon>
        <taxon>Agaricomycotina</taxon>
        <taxon>Agaricomycetes</taxon>
        <taxon>Agaricomycetidae</taxon>
        <taxon>Agaricales</taxon>
        <taxon>Marasmiineae</taxon>
        <taxon>Mycenaceae</taxon>
        <taxon>Mycena</taxon>
    </lineage>
</organism>
<name>A0AAD7B7V8_MYCRO</name>
<gene>
    <name evidence="1" type="ORF">B0H17DRAFT_1220839</name>
</gene>
<dbReference type="EMBL" id="JARKIE010000908">
    <property type="protein sequence ID" value="KAJ7613335.1"/>
    <property type="molecule type" value="Genomic_DNA"/>
</dbReference>
<dbReference type="AlphaFoldDB" id="A0AAD7B7V8"/>
<comment type="caution">
    <text evidence="1">The sequence shown here is derived from an EMBL/GenBank/DDBJ whole genome shotgun (WGS) entry which is preliminary data.</text>
</comment>
<evidence type="ECO:0000313" key="2">
    <source>
        <dbReference type="Proteomes" id="UP001221757"/>
    </source>
</evidence>
<accession>A0AAD7B7V8</accession>
<reference evidence="1" key="1">
    <citation type="submission" date="2023-03" db="EMBL/GenBank/DDBJ databases">
        <title>Massive genome expansion in bonnet fungi (Mycena s.s.) driven by repeated elements and novel gene families across ecological guilds.</title>
        <authorList>
            <consortium name="Lawrence Berkeley National Laboratory"/>
            <person name="Harder C.B."/>
            <person name="Miyauchi S."/>
            <person name="Viragh M."/>
            <person name="Kuo A."/>
            <person name="Thoen E."/>
            <person name="Andreopoulos B."/>
            <person name="Lu D."/>
            <person name="Skrede I."/>
            <person name="Drula E."/>
            <person name="Henrissat B."/>
            <person name="Morin E."/>
            <person name="Kohler A."/>
            <person name="Barry K."/>
            <person name="LaButti K."/>
            <person name="Morin E."/>
            <person name="Salamov A."/>
            <person name="Lipzen A."/>
            <person name="Mereny Z."/>
            <person name="Hegedus B."/>
            <person name="Baldrian P."/>
            <person name="Stursova M."/>
            <person name="Weitz H."/>
            <person name="Taylor A."/>
            <person name="Grigoriev I.V."/>
            <person name="Nagy L.G."/>
            <person name="Martin F."/>
            <person name="Kauserud H."/>
        </authorList>
    </citation>
    <scope>NUCLEOTIDE SEQUENCE</scope>
    <source>
        <strain evidence="1">CBHHK067</strain>
    </source>
</reference>